<dbReference type="FunFam" id="3.40.5.10:FF:000002">
    <property type="entry name" value="50S ribosomal protein L9"/>
    <property type="match status" value="1"/>
</dbReference>
<evidence type="ECO:0000256" key="8">
    <source>
        <dbReference type="SAM" id="Coils"/>
    </source>
</evidence>
<dbReference type="InterPro" id="IPR020594">
    <property type="entry name" value="Ribosomal_bL9_bac/chp"/>
</dbReference>
<dbReference type="Pfam" id="PF03948">
    <property type="entry name" value="Ribosomal_L9_C"/>
    <property type="match status" value="1"/>
</dbReference>
<dbReference type="PANTHER" id="PTHR21368">
    <property type="entry name" value="50S RIBOSOMAL PROTEIN L9"/>
    <property type="match status" value="1"/>
</dbReference>
<dbReference type="PROSITE" id="PS00651">
    <property type="entry name" value="RIBOSOMAL_L9"/>
    <property type="match status" value="1"/>
</dbReference>
<evidence type="ECO:0000256" key="5">
    <source>
        <dbReference type="ARBA" id="ARBA00023274"/>
    </source>
</evidence>
<dbReference type="InterPro" id="IPR009027">
    <property type="entry name" value="Ribosomal_bL9/RNase_H1_N"/>
</dbReference>
<dbReference type="Gene3D" id="3.40.5.10">
    <property type="entry name" value="Ribosomal protein L9, N-terminal domain"/>
    <property type="match status" value="1"/>
</dbReference>
<keyword evidence="3 7" id="KW-0694">RNA-binding</keyword>
<dbReference type="InterPro" id="IPR036791">
    <property type="entry name" value="Ribosomal_bL9_C_sf"/>
</dbReference>
<gene>
    <name evidence="7" type="primary">rplI</name>
    <name evidence="10" type="ORF">SAMN05444392_10418</name>
</gene>
<evidence type="ECO:0000313" key="11">
    <source>
        <dbReference type="Proteomes" id="UP000184476"/>
    </source>
</evidence>
<dbReference type="GO" id="GO:1990904">
    <property type="term" value="C:ribonucleoprotein complex"/>
    <property type="evidence" value="ECO:0007669"/>
    <property type="project" value="UniProtKB-KW"/>
</dbReference>
<evidence type="ECO:0000313" key="10">
    <source>
        <dbReference type="EMBL" id="SHE85934.1"/>
    </source>
</evidence>
<dbReference type="GO" id="GO:0003735">
    <property type="term" value="F:structural constituent of ribosome"/>
    <property type="evidence" value="ECO:0007669"/>
    <property type="project" value="InterPro"/>
</dbReference>
<evidence type="ECO:0000256" key="2">
    <source>
        <dbReference type="ARBA" id="ARBA00022730"/>
    </source>
</evidence>
<reference evidence="10 11" key="1">
    <citation type="submission" date="2016-11" db="EMBL/GenBank/DDBJ databases">
        <authorList>
            <person name="Jaros S."/>
            <person name="Januszkiewicz K."/>
            <person name="Wedrychowicz H."/>
        </authorList>
    </citation>
    <scope>NUCLEOTIDE SEQUENCE [LARGE SCALE GENOMIC DNA]</scope>
    <source>
        <strain evidence="10 11">DSM 44666</strain>
    </source>
</reference>
<keyword evidence="2 7" id="KW-0699">rRNA-binding</keyword>
<dbReference type="InterPro" id="IPR000244">
    <property type="entry name" value="Ribosomal_bL9"/>
</dbReference>
<dbReference type="SUPFAM" id="SSF55653">
    <property type="entry name" value="Ribosomal protein L9 C-domain"/>
    <property type="match status" value="1"/>
</dbReference>
<dbReference type="Gene3D" id="3.10.430.100">
    <property type="entry name" value="Ribosomal protein L9, C-terminal domain"/>
    <property type="match status" value="1"/>
</dbReference>
<dbReference type="GO" id="GO:0005840">
    <property type="term" value="C:ribosome"/>
    <property type="evidence" value="ECO:0007669"/>
    <property type="project" value="UniProtKB-KW"/>
</dbReference>
<accession>A0A1M4WXF5</accession>
<evidence type="ECO:0000256" key="1">
    <source>
        <dbReference type="ARBA" id="ARBA00010605"/>
    </source>
</evidence>
<dbReference type="OrthoDB" id="9788336at2"/>
<dbReference type="EMBL" id="FQVL01000004">
    <property type="protein sequence ID" value="SHE85934.1"/>
    <property type="molecule type" value="Genomic_DNA"/>
</dbReference>
<keyword evidence="8" id="KW-0175">Coiled coil</keyword>
<dbReference type="SUPFAM" id="SSF55658">
    <property type="entry name" value="L9 N-domain-like"/>
    <property type="match status" value="1"/>
</dbReference>
<evidence type="ECO:0000256" key="4">
    <source>
        <dbReference type="ARBA" id="ARBA00022980"/>
    </source>
</evidence>
<evidence type="ECO:0000256" key="7">
    <source>
        <dbReference type="HAMAP-Rule" id="MF_00503"/>
    </source>
</evidence>
<name>A0A1M4WXF5_9BACL</name>
<dbReference type="NCBIfam" id="TIGR00158">
    <property type="entry name" value="L9"/>
    <property type="match status" value="1"/>
</dbReference>
<dbReference type="InterPro" id="IPR036935">
    <property type="entry name" value="Ribosomal_bL9_N_sf"/>
</dbReference>
<protein>
    <recommendedName>
        <fullName evidence="6 7">Large ribosomal subunit protein bL9</fullName>
    </recommendedName>
</protein>
<dbReference type="GO" id="GO:0006412">
    <property type="term" value="P:translation"/>
    <property type="evidence" value="ECO:0007669"/>
    <property type="project" value="UniProtKB-UniRule"/>
</dbReference>
<comment type="similarity">
    <text evidence="1 7">Belongs to the bacterial ribosomal protein bL9 family.</text>
</comment>
<keyword evidence="5 7" id="KW-0687">Ribonucleoprotein</keyword>
<sequence>MKVILLKDVKGTGKKGDCKEVADGYGRNFLLPRGLAVEASASNLNQLEKQRQAEAEKKKVEEEKARQLAERLNEMTLTIVVDKVGAGGRLFGSVTSKQISQELRKQYQIDLDKKRIQLAEPMRTLGGTIVTIKLYPGIRARLTVVVKTKQGE</sequence>
<feature type="domain" description="Ribosomal protein L9" evidence="9">
    <location>
        <begin position="13"/>
        <end position="40"/>
    </location>
</feature>
<proteinExistence type="inferred from homology"/>
<dbReference type="GO" id="GO:0019843">
    <property type="term" value="F:rRNA binding"/>
    <property type="evidence" value="ECO:0007669"/>
    <property type="project" value="UniProtKB-UniRule"/>
</dbReference>
<dbReference type="STRING" id="112248.SAMN05444392_10418"/>
<dbReference type="RefSeq" id="WP_073154425.1">
    <property type="nucleotide sequence ID" value="NZ_FQVL01000004.1"/>
</dbReference>
<organism evidence="10 11">
    <name type="scientific">Seinonella peptonophila</name>
    <dbReference type="NCBI Taxonomy" id="112248"/>
    <lineage>
        <taxon>Bacteria</taxon>
        <taxon>Bacillati</taxon>
        <taxon>Bacillota</taxon>
        <taxon>Bacilli</taxon>
        <taxon>Bacillales</taxon>
        <taxon>Thermoactinomycetaceae</taxon>
        <taxon>Seinonella</taxon>
    </lineage>
</organism>
<dbReference type="InterPro" id="IPR020070">
    <property type="entry name" value="Ribosomal_bL9_N"/>
</dbReference>
<keyword evidence="4 7" id="KW-0689">Ribosomal protein</keyword>
<dbReference type="AlphaFoldDB" id="A0A1M4WXF5"/>
<keyword evidence="11" id="KW-1185">Reference proteome</keyword>
<evidence type="ECO:0000256" key="6">
    <source>
        <dbReference type="ARBA" id="ARBA00035292"/>
    </source>
</evidence>
<evidence type="ECO:0000256" key="3">
    <source>
        <dbReference type="ARBA" id="ARBA00022884"/>
    </source>
</evidence>
<dbReference type="InterPro" id="IPR020069">
    <property type="entry name" value="Ribosomal_bL9_C"/>
</dbReference>
<comment type="function">
    <text evidence="7">Binds to the 23S rRNA.</text>
</comment>
<dbReference type="Pfam" id="PF01281">
    <property type="entry name" value="Ribosomal_L9_N"/>
    <property type="match status" value="1"/>
</dbReference>
<dbReference type="HAMAP" id="MF_00503">
    <property type="entry name" value="Ribosomal_bL9"/>
    <property type="match status" value="1"/>
</dbReference>
<dbReference type="Proteomes" id="UP000184476">
    <property type="component" value="Unassembled WGS sequence"/>
</dbReference>
<feature type="coiled-coil region" evidence="8">
    <location>
        <begin position="37"/>
        <end position="78"/>
    </location>
</feature>
<evidence type="ECO:0000259" key="9">
    <source>
        <dbReference type="PROSITE" id="PS00651"/>
    </source>
</evidence>